<name>A0A8H9G7K7_9MICO</name>
<reference evidence="1" key="2">
    <citation type="submission" date="2020-09" db="EMBL/GenBank/DDBJ databases">
        <authorList>
            <person name="Sun Q."/>
            <person name="Ohkuma M."/>
        </authorList>
    </citation>
    <scope>NUCLEOTIDE SEQUENCE</scope>
    <source>
        <strain evidence="1">JCM 1480</strain>
    </source>
</reference>
<dbReference type="Gene3D" id="3.40.30.10">
    <property type="entry name" value="Glutaredoxin"/>
    <property type="match status" value="1"/>
</dbReference>
<dbReference type="InterPro" id="IPR008554">
    <property type="entry name" value="Glutaredoxin-like"/>
</dbReference>
<dbReference type="InterPro" id="IPR036249">
    <property type="entry name" value="Thioredoxin-like_sf"/>
</dbReference>
<gene>
    <name evidence="1" type="ORF">GCM10009769_06730</name>
</gene>
<evidence type="ECO:0000313" key="1">
    <source>
        <dbReference type="EMBL" id="GGK91259.1"/>
    </source>
</evidence>
<organism evidence="1 2">
    <name type="scientific">Curtobacterium luteum</name>
    <dbReference type="NCBI Taxonomy" id="33881"/>
    <lineage>
        <taxon>Bacteria</taxon>
        <taxon>Bacillati</taxon>
        <taxon>Actinomycetota</taxon>
        <taxon>Actinomycetes</taxon>
        <taxon>Micrococcales</taxon>
        <taxon>Microbacteriaceae</taxon>
        <taxon>Curtobacterium</taxon>
    </lineage>
</organism>
<dbReference type="Pfam" id="PF05768">
    <property type="entry name" value="Glrx-like"/>
    <property type="match status" value="1"/>
</dbReference>
<dbReference type="PANTHER" id="PTHR33558">
    <property type="entry name" value="GLUTAREDOXIN-LIKE PROTEIN C5ORF63 HOMOLOG"/>
    <property type="match status" value="1"/>
</dbReference>
<dbReference type="EMBL" id="BMOI01000002">
    <property type="protein sequence ID" value="GGK91259.1"/>
    <property type="molecule type" value="Genomic_DNA"/>
</dbReference>
<evidence type="ECO:0000313" key="2">
    <source>
        <dbReference type="Proteomes" id="UP000648535"/>
    </source>
</evidence>
<dbReference type="AlphaFoldDB" id="A0A8H9G7K7"/>
<comment type="caution">
    <text evidence="1">The sequence shown here is derived from an EMBL/GenBank/DDBJ whole genome shotgun (WGS) entry which is preliminary data.</text>
</comment>
<accession>A0A8H9G7K7</accession>
<proteinExistence type="predicted"/>
<dbReference type="PANTHER" id="PTHR33558:SF1">
    <property type="entry name" value="GLUTAREDOXIN-LIKE PROTEIN C5ORF63 HOMOLOG"/>
    <property type="match status" value="1"/>
</dbReference>
<dbReference type="InterPro" id="IPR052565">
    <property type="entry name" value="Glutaredoxin-like_YDR286C"/>
</dbReference>
<reference evidence="1" key="1">
    <citation type="journal article" date="2014" name="Int. J. Syst. Evol. Microbiol.">
        <title>Complete genome sequence of Corynebacterium casei LMG S-19264T (=DSM 44701T), isolated from a smear-ripened cheese.</title>
        <authorList>
            <consortium name="US DOE Joint Genome Institute (JGI-PGF)"/>
            <person name="Walter F."/>
            <person name="Albersmeier A."/>
            <person name="Kalinowski J."/>
            <person name="Ruckert C."/>
        </authorList>
    </citation>
    <scope>NUCLEOTIDE SEQUENCE</scope>
    <source>
        <strain evidence="1">JCM 1480</strain>
    </source>
</reference>
<dbReference type="SUPFAM" id="SSF52833">
    <property type="entry name" value="Thioredoxin-like"/>
    <property type="match status" value="1"/>
</dbReference>
<sequence length="100" mass="11081">MRMLRVAPDGPRYAGDMPAVILLTKPGCHLCDDARPIVERVVAEHPGTTLQERSILDDDALREEYAEDIPVVLVDGRVHSNWHVDADRLRRALEKAGASA</sequence>
<protein>
    <submittedName>
        <fullName evidence="1">Thioredoxin family protein</fullName>
    </submittedName>
</protein>
<dbReference type="Proteomes" id="UP000648535">
    <property type="component" value="Unassembled WGS sequence"/>
</dbReference>